<evidence type="ECO:0000313" key="1">
    <source>
        <dbReference type="EMBL" id="NML36973.1"/>
    </source>
</evidence>
<accession>A0A848GJA3</accession>
<comment type="caution">
    <text evidence="1">The sequence shown here is derived from an EMBL/GenBank/DDBJ whole genome shotgun (WGS) entry which is preliminary data.</text>
</comment>
<proteinExistence type="predicted"/>
<evidence type="ECO:0000313" key="2">
    <source>
        <dbReference type="Proteomes" id="UP000583266"/>
    </source>
</evidence>
<dbReference type="EMBL" id="JABBGC010000001">
    <property type="protein sequence ID" value="NML36973.1"/>
    <property type="molecule type" value="Genomic_DNA"/>
</dbReference>
<dbReference type="RefSeq" id="WP_169224069.1">
    <property type="nucleotide sequence ID" value="NZ_JABBGC010000001.1"/>
</dbReference>
<gene>
    <name evidence="1" type="ORF">HHL17_07160</name>
</gene>
<keyword evidence="2" id="KW-1185">Reference proteome</keyword>
<organism evidence="1 2">
    <name type="scientific">Chitinophaga fulva</name>
    <dbReference type="NCBI Taxonomy" id="2728842"/>
    <lineage>
        <taxon>Bacteria</taxon>
        <taxon>Pseudomonadati</taxon>
        <taxon>Bacteroidota</taxon>
        <taxon>Chitinophagia</taxon>
        <taxon>Chitinophagales</taxon>
        <taxon>Chitinophagaceae</taxon>
        <taxon>Chitinophaga</taxon>
    </lineage>
</organism>
<dbReference type="Proteomes" id="UP000583266">
    <property type="component" value="Unassembled WGS sequence"/>
</dbReference>
<dbReference type="AlphaFoldDB" id="A0A848GJA3"/>
<reference evidence="1 2" key="1">
    <citation type="submission" date="2020-04" db="EMBL/GenBank/DDBJ databases">
        <title>Chitinophaga sp. G-6-1-13 sp. nov., isolated from soil.</title>
        <authorList>
            <person name="Dahal R.H."/>
            <person name="Chaudhary D.K."/>
        </authorList>
    </citation>
    <scope>NUCLEOTIDE SEQUENCE [LARGE SCALE GENOMIC DNA]</scope>
    <source>
        <strain evidence="1 2">G-6-1-13</strain>
    </source>
</reference>
<name>A0A848GJA3_9BACT</name>
<protein>
    <submittedName>
        <fullName evidence="1">Uncharacterized protein</fullName>
    </submittedName>
</protein>
<sequence>MLNPKIYQVFELSKVYETKYVGDDTEMAFSGGIVVSFGYFGRWKAFYLPGYFFPVGAFYPGLWRNEYIGAYVFIFRKMRETFTRPAVSFRREPFVPGLGGMNTSGAYILENKRALYFPGLLQ</sequence>